<reference evidence="3 4" key="1">
    <citation type="submission" date="2016-12" db="EMBL/GenBank/DDBJ databases">
        <authorList>
            <person name="Song W.-J."/>
            <person name="Kurnit D.M."/>
        </authorList>
    </citation>
    <scope>NUCLEOTIDE SEQUENCE [LARGE SCALE GENOMIC DNA]</scope>
    <source>
        <strain evidence="3 4">HSG9</strain>
    </source>
</reference>
<dbReference type="InterPro" id="IPR003808">
    <property type="entry name" value="Fe-S_metab-assoc_dom"/>
</dbReference>
<dbReference type="EMBL" id="MTBC01000001">
    <property type="protein sequence ID" value="OQD44172.1"/>
    <property type="molecule type" value="Genomic_DNA"/>
</dbReference>
<name>A0A1V6LVG2_9FLAO</name>
<accession>A0A1V6LVG2</accession>
<protein>
    <submittedName>
        <fullName evidence="3">Fe-S metabolism protein SufE</fullName>
    </submittedName>
</protein>
<evidence type="ECO:0000313" key="4">
    <source>
        <dbReference type="Proteomes" id="UP000191680"/>
    </source>
</evidence>
<gene>
    <name evidence="3" type="ORF">BUL40_01045</name>
</gene>
<dbReference type="Pfam" id="PF02657">
    <property type="entry name" value="SufE"/>
    <property type="match status" value="1"/>
</dbReference>
<comment type="caution">
    <text evidence="3">The sequence shown here is derived from an EMBL/GenBank/DDBJ whole genome shotgun (WGS) entry which is preliminary data.</text>
</comment>
<dbReference type="RefSeq" id="WP_080317731.1">
    <property type="nucleotide sequence ID" value="NZ_MTBC01000001.1"/>
</dbReference>
<dbReference type="Gene3D" id="3.90.1010.10">
    <property type="match status" value="1"/>
</dbReference>
<dbReference type="SUPFAM" id="SSF82649">
    <property type="entry name" value="SufE/NifU"/>
    <property type="match status" value="1"/>
</dbReference>
<evidence type="ECO:0000259" key="2">
    <source>
        <dbReference type="Pfam" id="PF02657"/>
    </source>
</evidence>
<dbReference type="Proteomes" id="UP000191680">
    <property type="component" value="Unassembled WGS sequence"/>
</dbReference>
<sequence>MTIQAIQEEIIEEFSMFDDWMQRYEYMIELGKSLPLIDEQYKTDDNIIKGCQSKVWVHAELEDDKLLFTADSDAIITKGIIALLIRVFSNQKPKDIMEADTQFIDEIGLKEHLSPTRANGLVSMIKQMKLYAVAYQTQIK</sequence>
<organism evidence="3 4">
    <name type="scientific">Croceivirga radicis</name>
    <dbReference type="NCBI Taxonomy" id="1929488"/>
    <lineage>
        <taxon>Bacteria</taxon>
        <taxon>Pseudomonadati</taxon>
        <taxon>Bacteroidota</taxon>
        <taxon>Flavobacteriia</taxon>
        <taxon>Flavobacteriales</taxon>
        <taxon>Flavobacteriaceae</taxon>
        <taxon>Croceivirga</taxon>
    </lineage>
</organism>
<dbReference type="PANTHER" id="PTHR43597">
    <property type="entry name" value="SULFUR ACCEPTOR PROTEIN CSDE"/>
    <property type="match status" value="1"/>
</dbReference>
<feature type="domain" description="Fe-S metabolism associated" evidence="2">
    <location>
        <begin position="11"/>
        <end position="129"/>
    </location>
</feature>
<dbReference type="OrthoDB" id="9799320at2"/>
<proteinExistence type="inferred from homology"/>
<comment type="similarity">
    <text evidence="1">Belongs to the SufE family.</text>
</comment>
<dbReference type="AlphaFoldDB" id="A0A1V6LVG2"/>
<keyword evidence="4" id="KW-1185">Reference proteome</keyword>
<dbReference type="PANTHER" id="PTHR43597:SF5">
    <property type="entry name" value="SUFE-LIKE PROTEIN 2, CHLOROPLASTIC"/>
    <property type="match status" value="1"/>
</dbReference>
<evidence type="ECO:0000256" key="1">
    <source>
        <dbReference type="ARBA" id="ARBA00010282"/>
    </source>
</evidence>
<evidence type="ECO:0000313" key="3">
    <source>
        <dbReference type="EMBL" id="OQD44172.1"/>
    </source>
</evidence>